<name>A0ABU9E914_9BACT</name>
<dbReference type="Proteomes" id="UP001484239">
    <property type="component" value="Unassembled WGS sequence"/>
</dbReference>
<dbReference type="EMBL" id="JBBHLI010000004">
    <property type="protein sequence ID" value="MEK9501224.1"/>
    <property type="molecule type" value="Genomic_DNA"/>
</dbReference>
<accession>A0ABU9E914</accession>
<reference evidence="1 2" key="1">
    <citation type="submission" date="2024-02" db="EMBL/GenBank/DDBJ databases">
        <title>A novel Gemmatimonadota bacterium.</title>
        <authorList>
            <person name="Du Z.-J."/>
            <person name="Ye Y.-Q."/>
        </authorList>
    </citation>
    <scope>NUCLEOTIDE SEQUENCE [LARGE SCALE GENOMIC DNA]</scope>
    <source>
        <strain evidence="1 2">DH-20</strain>
    </source>
</reference>
<gene>
    <name evidence="1" type="ORF">WI372_09560</name>
</gene>
<proteinExistence type="predicted"/>
<comment type="caution">
    <text evidence="1">The sequence shown here is derived from an EMBL/GenBank/DDBJ whole genome shotgun (WGS) entry which is preliminary data.</text>
</comment>
<evidence type="ECO:0000313" key="1">
    <source>
        <dbReference type="EMBL" id="MEK9501224.1"/>
    </source>
</evidence>
<protein>
    <submittedName>
        <fullName evidence="1">Uncharacterized protein</fullName>
    </submittedName>
</protein>
<keyword evidence="2" id="KW-1185">Reference proteome</keyword>
<evidence type="ECO:0000313" key="2">
    <source>
        <dbReference type="Proteomes" id="UP001484239"/>
    </source>
</evidence>
<organism evidence="1 2">
    <name type="scientific">Gaopeijia maritima</name>
    <dbReference type="NCBI Taxonomy" id="3119007"/>
    <lineage>
        <taxon>Bacteria</taxon>
        <taxon>Pseudomonadati</taxon>
        <taxon>Gemmatimonadota</taxon>
        <taxon>Longimicrobiia</taxon>
        <taxon>Gaopeijiales</taxon>
        <taxon>Gaopeijiaceae</taxon>
        <taxon>Gaopeijia</taxon>
    </lineage>
</organism>
<sequence>MILPTSPARPGPEWHLDGAESEIRIRRSDGAFRVIDLRRATGRVRWVEGGEGSMSVSLRWAGSAETAADPGDGVAGGFDGAAEAPRAGGTLLLRGVARWGDALLHLDVLAVPTTFRMLAGTECLDVEFEGALPANDCGASRVEGVLRIVRRAPAA</sequence>
<dbReference type="RefSeq" id="WP_405277379.1">
    <property type="nucleotide sequence ID" value="NZ_JBBHLI010000004.1"/>
</dbReference>